<dbReference type="AlphaFoldDB" id="A0A840GEU3"/>
<sequence>MNKKISTLLLALSVSLPAMLPVSSASASELKLGYVNTQRIFRDAPAAVKAAKKIEQEFSKRDQDLQRLAKQLQSMQEGLEKNAVTMADSERRGKEKELNELSREFQRKQREFREDLNLRQNEENAAIIEKANKAIKQIAESEKFDLILQDVVWVNPRLDVTDKVIKALSENKDAK</sequence>
<feature type="chain" id="PRO_5032334562" evidence="4">
    <location>
        <begin position="28"/>
        <end position="175"/>
    </location>
</feature>
<comment type="similarity">
    <text evidence="2">Belongs to the skp family.</text>
</comment>
<feature type="signal peptide" evidence="4">
    <location>
        <begin position="1"/>
        <end position="27"/>
    </location>
</feature>
<accession>A0A840GEU3</accession>
<dbReference type="GO" id="GO:0005829">
    <property type="term" value="C:cytosol"/>
    <property type="evidence" value="ECO:0007669"/>
    <property type="project" value="TreeGrafter"/>
</dbReference>
<dbReference type="PANTHER" id="PTHR35089">
    <property type="entry name" value="CHAPERONE PROTEIN SKP"/>
    <property type="match status" value="1"/>
</dbReference>
<evidence type="ECO:0000313" key="6">
    <source>
        <dbReference type="Proteomes" id="UP000587070"/>
    </source>
</evidence>
<protein>
    <submittedName>
        <fullName evidence="5">Outer membrane protein</fullName>
    </submittedName>
</protein>
<evidence type="ECO:0000256" key="4">
    <source>
        <dbReference type="SAM" id="SignalP"/>
    </source>
</evidence>
<dbReference type="Proteomes" id="UP000587070">
    <property type="component" value="Unassembled WGS sequence"/>
</dbReference>
<dbReference type="Gene3D" id="3.30.910.20">
    <property type="entry name" value="Skp domain"/>
    <property type="match status" value="1"/>
</dbReference>
<dbReference type="EMBL" id="JACIGE010000004">
    <property type="protein sequence ID" value="MBB4247072.1"/>
    <property type="molecule type" value="Genomic_DNA"/>
</dbReference>
<proteinExistence type="inferred from homology"/>
<comment type="caution">
    <text evidence="5">The sequence shown here is derived from an EMBL/GenBank/DDBJ whole genome shotgun (WGS) entry which is preliminary data.</text>
</comment>
<evidence type="ECO:0000256" key="1">
    <source>
        <dbReference type="ARBA" id="ARBA00022729"/>
    </source>
</evidence>
<dbReference type="PIRSF" id="PIRSF002094">
    <property type="entry name" value="OMP26_Skp"/>
    <property type="match status" value="1"/>
</dbReference>
<dbReference type="GO" id="GO:0051082">
    <property type="term" value="F:unfolded protein binding"/>
    <property type="evidence" value="ECO:0007669"/>
    <property type="project" value="InterPro"/>
</dbReference>
<keyword evidence="1 4" id="KW-0732">Signal</keyword>
<reference evidence="5 6" key="1">
    <citation type="submission" date="2020-08" db="EMBL/GenBank/DDBJ databases">
        <title>Genome sequencing of Purple Non-Sulfur Bacteria from various extreme environments.</title>
        <authorList>
            <person name="Mayer M."/>
        </authorList>
    </citation>
    <scope>NUCLEOTIDE SEQUENCE [LARGE SCALE GENOMIC DNA]</scope>
    <source>
        <strain evidence="5 6">2761</strain>
    </source>
</reference>
<name>A0A840GEU3_RHOTE</name>
<evidence type="ECO:0000256" key="2">
    <source>
        <dbReference type="PIRNR" id="PIRNR002094"/>
    </source>
</evidence>
<organism evidence="5 6">
    <name type="scientific">Rhodocyclus tenuis</name>
    <name type="common">Rhodospirillum tenue</name>
    <dbReference type="NCBI Taxonomy" id="1066"/>
    <lineage>
        <taxon>Bacteria</taxon>
        <taxon>Pseudomonadati</taxon>
        <taxon>Pseudomonadota</taxon>
        <taxon>Betaproteobacteria</taxon>
        <taxon>Rhodocyclales</taxon>
        <taxon>Rhodocyclaceae</taxon>
        <taxon>Rhodocyclus</taxon>
    </lineage>
</organism>
<dbReference type="PANTHER" id="PTHR35089:SF1">
    <property type="entry name" value="CHAPERONE PROTEIN SKP"/>
    <property type="match status" value="1"/>
</dbReference>
<dbReference type="Pfam" id="PF03938">
    <property type="entry name" value="OmpH"/>
    <property type="match status" value="1"/>
</dbReference>
<keyword evidence="6" id="KW-1185">Reference proteome</keyword>
<feature type="coiled-coil region" evidence="3">
    <location>
        <begin position="51"/>
        <end position="111"/>
    </location>
</feature>
<dbReference type="InterPro" id="IPR024930">
    <property type="entry name" value="Skp_dom_sf"/>
</dbReference>
<keyword evidence="3" id="KW-0175">Coiled coil</keyword>
<evidence type="ECO:0000256" key="3">
    <source>
        <dbReference type="SAM" id="Coils"/>
    </source>
</evidence>
<gene>
    <name evidence="5" type="ORF">GGD90_001438</name>
</gene>
<dbReference type="SUPFAM" id="SSF111384">
    <property type="entry name" value="OmpH-like"/>
    <property type="match status" value="1"/>
</dbReference>
<dbReference type="SMART" id="SM00935">
    <property type="entry name" value="OmpH"/>
    <property type="match status" value="1"/>
</dbReference>
<dbReference type="GO" id="GO:0050821">
    <property type="term" value="P:protein stabilization"/>
    <property type="evidence" value="ECO:0007669"/>
    <property type="project" value="TreeGrafter"/>
</dbReference>
<dbReference type="InterPro" id="IPR005632">
    <property type="entry name" value="Chaperone_Skp"/>
</dbReference>
<evidence type="ECO:0000313" key="5">
    <source>
        <dbReference type="EMBL" id="MBB4247072.1"/>
    </source>
</evidence>